<dbReference type="Gene3D" id="3.40.630.30">
    <property type="match status" value="1"/>
</dbReference>
<protein>
    <recommendedName>
        <fullName evidence="6">Acyl-homoserine-lactone synthase</fullName>
        <ecNumber evidence="6">2.3.1.184</ecNumber>
    </recommendedName>
    <alternativeName>
        <fullName evidence="6">Autoinducer synthesis protein</fullName>
    </alternativeName>
</protein>
<keyword evidence="2 6" id="KW-0808">Transferase</keyword>
<keyword evidence="4 5" id="KW-0071">Autoinducer synthesis</keyword>
<dbReference type="GO" id="GO:0007165">
    <property type="term" value="P:signal transduction"/>
    <property type="evidence" value="ECO:0007669"/>
    <property type="project" value="TreeGrafter"/>
</dbReference>
<evidence type="ECO:0000313" key="9">
    <source>
        <dbReference type="Proteomes" id="UP000292781"/>
    </source>
</evidence>
<dbReference type="InterPro" id="IPR016181">
    <property type="entry name" value="Acyl_CoA_acyltransferase"/>
</dbReference>
<sequence>MNATCRKHRCPPPSAVAVAQRYPLSSIVISSSTTRVSLRRGRESVTSHAPSVQPKDWGIRMIRTIENVTADHRLPVLEQAWRLRHRVFVEEKGWHDLARPDGREIDAYDHAEATHLCVMRGDRVVAYARLLPTTRGHLLSDVLPELCRFRAVPRGPETREWTRHCVDPAYRGSGAVMGEVERELICGIVDWAAEHGVEQLTAEGHPVWASRLRRLGFGVEPLCLPTPIAGEKAIGMLIALEGADPDGAGGRRTPTGAVRVPASRPAPTVPLGL</sequence>
<dbReference type="PRINTS" id="PR01549">
    <property type="entry name" value="AUTOINDCRSYN"/>
</dbReference>
<evidence type="ECO:0000256" key="1">
    <source>
        <dbReference type="ARBA" id="ARBA00022654"/>
    </source>
</evidence>
<dbReference type="SUPFAM" id="SSF55729">
    <property type="entry name" value="Acyl-CoA N-acyltransferases (Nat)"/>
    <property type="match status" value="1"/>
</dbReference>
<dbReference type="InterPro" id="IPR001690">
    <property type="entry name" value="Autoind_synthase"/>
</dbReference>
<comment type="caution">
    <text evidence="8">The sequence shown here is derived from an EMBL/GenBank/DDBJ whole genome shotgun (WGS) entry which is preliminary data.</text>
</comment>
<dbReference type="EC" id="2.3.1.184" evidence="6"/>
<evidence type="ECO:0000256" key="7">
    <source>
        <dbReference type="SAM" id="MobiDB-lite"/>
    </source>
</evidence>
<dbReference type="GO" id="GO:0009372">
    <property type="term" value="P:quorum sensing"/>
    <property type="evidence" value="ECO:0007669"/>
    <property type="project" value="UniProtKB-UniRule"/>
</dbReference>
<proteinExistence type="inferred from homology"/>
<evidence type="ECO:0000256" key="5">
    <source>
        <dbReference type="PROSITE-ProRule" id="PRU00533"/>
    </source>
</evidence>
<dbReference type="AlphaFoldDB" id="A0A4Q9VMK5"/>
<keyword evidence="9" id="KW-1185">Reference proteome</keyword>
<reference evidence="8 9" key="1">
    <citation type="submission" date="2019-02" db="EMBL/GenBank/DDBJ databases">
        <title>Siculibacillus lacustris gen. nov., sp. nov., a new rosette-forming bacterium isolated from a freshwater crater lake (Lake St. Ana, Romania).</title>
        <authorList>
            <person name="Felfoldi T."/>
            <person name="Marton Z."/>
            <person name="Szabo A."/>
            <person name="Mentes A."/>
            <person name="Boka K."/>
            <person name="Marialigeti K."/>
            <person name="Mathe I."/>
            <person name="Koncz M."/>
            <person name="Schumann P."/>
            <person name="Toth E."/>
        </authorList>
    </citation>
    <scope>NUCLEOTIDE SEQUENCE [LARGE SCALE GENOMIC DNA]</scope>
    <source>
        <strain evidence="8 9">SA-279</strain>
    </source>
</reference>
<dbReference type="EMBL" id="SJFN01000021">
    <property type="protein sequence ID" value="TBW36275.1"/>
    <property type="molecule type" value="Genomic_DNA"/>
</dbReference>
<evidence type="ECO:0000256" key="3">
    <source>
        <dbReference type="ARBA" id="ARBA00022691"/>
    </source>
</evidence>
<feature type="region of interest" description="Disordered" evidence="7">
    <location>
        <begin position="244"/>
        <end position="273"/>
    </location>
</feature>
<evidence type="ECO:0000256" key="4">
    <source>
        <dbReference type="ARBA" id="ARBA00022929"/>
    </source>
</evidence>
<keyword evidence="1 5" id="KW-0673">Quorum sensing</keyword>
<accession>A0A4Q9VMK5</accession>
<dbReference type="PROSITE" id="PS51187">
    <property type="entry name" value="AUTOINDUCER_SYNTH_2"/>
    <property type="match status" value="1"/>
</dbReference>
<dbReference type="Pfam" id="PF00765">
    <property type="entry name" value="Autoind_synth"/>
    <property type="match status" value="1"/>
</dbReference>
<evidence type="ECO:0000256" key="2">
    <source>
        <dbReference type="ARBA" id="ARBA00022679"/>
    </source>
</evidence>
<gene>
    <name evidence="8" type="ORF">EYW49_14310</name>
</gene>
<dbReference type="Proteomes" id="UP000292781">
    <property type="component" value="Unassembled WGS sequence"/>
</dbReference>
<keyword evidence="3 6" id="KW-0949">S-adenosyl-L-methionine</keyword>
<dbReference type="GO" id="GO:0061579">
    <property type="term" value="F:N-acyl homoserine lactone synthase activity"/>
    <property type="evidence" value="ECO:0007669"/>
    <property type="project" value="UniProtKB-UniRule"/>
</dbReference>
<organism evidence="8 9">
    <name type="scientific">Siculibacillus lacustris</name>
    <dbReference type="NCBI Taxonomy" id="1549641"/>
    <lineage>
        <taxon>Bacteria</taxon>
        <taxon>Pseudomonadati</taxon>
        <taxon>Pseudomonadota</taxon>
        <taxon>Alphaproteobacteria</taxon>
        <taxon>Hyphomicrobiales</taxon>
        <taxon>Ancalomicrobiaceae</taxon>
        <taxon>Siculibacillus</taxon>
    </lineage>
</organism>
<dbReference type="OrthoDB" id="6169313at2"/>
<evidence type="ECO:0000313" key="8">
    <source>
        <dbReference type="EMBL" id="TBW36275.1"/>
    </source>
</evidence>
<name>A0A4Q9VMK5_9HYPH</name>
<dbReference type="PANTHER" id="PTHR39322">
    <property type="entry name" value="ACYL-HOMOSERINE-LACTONE SYNTHASE"/>
    <property type="match status" value="1"/>
</dbReference>
<dbReference type="PANTHER" id="PTHR39322:SF1">
    <property type="entry name" value="ISOVALERYL-HOMOSERINE LACTONE SYNTHASE"/>
    <property type="match status" value="1"/>
</dbReference>
<comment type="similarity">
    <text evidence="5 6">Belongs to the autoinducer synthase family.</text>
</comment>
<comment type="catalytic activity">
    <reaction evidence="6">
        <text>a fatty acyl-[ACP] + S-adenosyl-L-methionine = an N-acyl-L-homoserine lactone + S-methyl-5'-thioadenosine + holo-[ACP] + H(+)</text>
        <dbReference type="Rhea" id="RHEA:10096"/>
        <dbReference type="Rhea" id="RHEA-COMP:9685"/>
        <dbReference type="Rhea" id="RHEA-COMP:14125"/>
        <dbReference type="ChEBI" id="CHEBI:15378"/>
        <dbReference type="ChEBI" id="CHEBI:17509"/>
        <dbReference type="ChEBI" id="CHEBI:55474"/>
        <dbReference type="ChEBI" id="CHEBI:59789"/>
        <dbReference type="ChEBI" id="CHEBI:64479"/>
        <dbReference type="ChEBI" id="CHEBI:138651"/>
        <dbReference type="EC" id="2.3.1.184"/>
    </reaction>
</comment>
<evidence type="ECO:0000256" key="6">
    <source>
        <dbReference type="RuleBase" id="RU361135"/>
    </source>
</evidence>